<dbReference type="Proteomes" id="UP000076154">
    <property type="component" value="Unassembled WGS sequence"/>
</dbReference>
<name>A0A369JLL0_HYPMA</name>
<protein>
    <submittedName>
        <fullName evidence="2">Uncharacterized protein</fullName>
    </submittedName>
</protein>
<dbReference type="OrthoDB" id="3229989at2759"/>
<proteinExistence type="predicted"/>
<feature type="region of interest" description="Disordered" evidence="1">
    <location>
        <begin position="125"/>
        <end position="145"/>
    </location>
</feature>
<gene>
    <name evidence="2" type="ORF">Hypma_010189</name>
</gene>
<accession>A0A369JLL0</accession>
<sequence>MDKFLAPHTPEATAHTHLSENWFNWDSDHPSINETLVAGCASYRAFDRYLSGADLFLRPRTRSELESILKRYSYDVIHNAIAKSRSTLQPGGYSRVCHLAEKSIQDVLNTADNVSYLLALHAPHSTRPSHDAEDCSASPRPIKTN</sequence>
<comment type="caution">
    <text evidence="2">The sequence shown here is derived from an EMBL/GenBank/DDBJ whole genome shotgun (WGS) entry which is preliminary data.</text>
</comment>
<keyword evidence="3" id="KW-1185">Reference proteome</keyword>
<evidence type="ECO:0000313" key="3">
    <source>
        <dbReference type="Proteomes" id="UP000076154"/>
    </source>
</evidence>
<dbReference type="InParanoid" id="A0A369JLL0"/>
<evidence type="ECO:0000313" key="2">
    <source>
        <dbReference type="EMBL" id="RDB22728.1"/>
    </source>
</evidence>
<evidence type="ECO:0000256" key="1">
    <source>
        <dbReference type="SAM" id="MobiDB-lite"/>
    </source>
</evidence>
<organism evidence="2 3">
    <name type="scientific">Hypsizygus marmoreus</name>
    <name type="common">White beech mushroom</name>
    <name type="synonym">Agaricus marmoreus</name>
    <dbReference type="NCBI Taxonomy" id="39966"/>
    <lineage>
        <taxon>Eukaryota</taxon>
        <taxon>Fungi</taxon>
        <taxon>Dikarya</taxon>
        <taxon>Basidiomycota</taxon>
        <taxon>Agaricomycotina</taxon>
        <taxon>Agaricomycetes</taxon>
        <taxon>Agaricomycetidae</taxon>
        <taxon>Agaricales</taxon>
        <taxon>Tricholomatineae</taxon>
        <taxon>Lyophyllaceae</taxon>
        <taxon>Hypsizygus</taxon>
    </lineage>
</organism>
<dbReference type="EMBL" id="LUEZ02000049">
    <property type="protein sequence ID" value="RDB22728.1"/>
    <property type="molecule type" value="Genomic_DNA"/>
</dbReference>
<dbReference type="AlphaFoldDB" id="A0A369JLL0"/>
<reference evidence="2" key="1">
    <citation type="submission" date="2018-04" db="EMBL/GenBank/DDBJ databases">
        <title>Whole genome sequencing of Hypsizygus marmoreus.</title>
        <authorList>
            <person name="Choi I.-G."/>
            <person name="Min B."/>
            <person name="Kim J.-G."/>
            <person name="Kim S."/>
            <person name="Oh Y.-L."/>
            <person name="Kong W.-S."/>
            <person name="Park H."/>
            <person name="Jeong J."/>
            <person name="Song E.-S."/>
        </authorList>
    </citation>
    <scope>NUCLEOTIDE SEQUENCE [LARGE SCALE GENOMIC DNA]</scope>
    <source>
        <strain evidence="2">51987-8</strain>
    </source>
</reference>